<name>A0A6H9WT34_9MICO</name>
<dbReference type="InterPro" id="IPR028896">
    <property type="entry name" value="GcvT/YgfZ/DmdA"/>
</dbReference>
<dbReference type="Gene3D" id="2.40.30.110">
    <property type="entry name" value="Aminomethyltransferase beta-barrel domains"/>
    <property type="match status" value="1"/>
</dbReference>
<dbReference type="PANTHER" id="PTHR43757">
    <property type="entry name" value="AMINOMETHYLTRANSFERASE"/>
    <property type="match status" value="1"/>
</dbReference>
<dbReference type="Gene3D" id="3.50.50.60">
    <property type="entry name" value="FAD/NAD(P)-binding domain"/>
    <property type="match status" value="1"/>
</dbReference>
<comment type="similarity">
    <text evidence="1">Belongs to the GcvT family.</text>
</comment>
<dbReference type="RefSeq" id="WP_158028134.1">
    <property type="nucleotide sequence ID" value="NZ_BMHG01000001.1"/>
</dbReference>
<dbReference type="Gene3D" id="3.30.70.1400">
    <property type="entry name" value="Aminomethyltransferase beta-barrel domains"/>
    <property type="match status" value="1"/>
</dbReference>
<dbReference type="SUPFAM" id="SSF101790">
    <property type="entry name" value="Aminomethyltransferase beta-barrel domain"/>
    <property type="match status" value="1"/>
</dbReference>
<dbReference type="EMBL" id="WBJY01000001">
    <property type="protein sequence ID" value="KAB1649544.1"/>
    <property type="molecule type" value="Genomic_DNA"/>
</dbReference>
<dbReference type="InterPro" id="IPR027266">
    <property type="entry name" value="TrmE/GcvT-like"/>
</dbReference>
<gene>
    <name evidence="6" type="ORF">F8O04_04635</name>
</gene>
<dbReference type="SUPFAM" id="SSF103025">
    <property type="entry name" value="Folate-binding domain"/>
    <property type="match status" value="1"/>
</dbReference>
<dbReference type="InterPro" id="IPR036188">
    <property type="entry name" value="FAD/NAD-bd_sf"/>
</dbReference>
<dbReference type="Gene3D" id="3.30.1360.120">
    <property type="entry name" value="Probable tRNA modification gtpase trme, domain 1"/>
    <property type="match status" value="1"/>
</dbReference>
<dbReference type="InterPro" id="IPR032503">
    <property type="entry name" value="FAO_M"/>
</dbReference>
<dbReference type="SUPFAM" id="SSF51905">
    <property type="entry name" value="FAD/NAD(P)-binding domain"/>
    <property type="match status" value="1"/>
</dbReference>
<dbReference type="OrthoDB" id="2055370at2"/>
<evidence type="ECO:0000256" key="1">
    <source>
        <dbReference type="ARBA" id="ARBA00008609"/>
    </source>
</evidence>
<dbReference type="Pfam" id="PF16350">
    <property type="entry name" value="FAO_M"/>
    <property type="match status" value="1"/>
</dbReference>
<evidence type="ECO:0000259" key="3">
    <source>
        <dbReference type="Pfam" id="PF01571"/>
    </source>
</evidence>
<dbReference type="AlphaFoldDB" id="A0A6H9WT34"/>
<feature type="domain" description="FAD dependent oxidoreductase central" evidence="5">
    <location>
        <begin position="395"/>
        <end position="442"/>
    </location>
</feature>
<reference evidence="6 7" key="1">
    <citation type="submission" date="2019-09" db="EMBL/GenBank/DDBJ databases">
        <title>Phylogeny of genus Pseudoclavibacter and closely related genus.</title>
        <authorList>
            <person name="Li Y."/>
        </authorList>
    </citation>
    <scope>NUCLEOTIDE SEQUENCE [LARGE SCALE GENOMIC DNA]</scope>
    <source>
        <strain evidence="6 7">EGI 60007</strain>
    </source>
</reference>
<dbReference type="InterPro" id="IPR013977">
    <property type="entry name" value="GcvT_C"/>
</dbReference>
<comment type="caution">
    <text evidence="6">The sequence shown here is derived from an EMBL/GenBank/DDBJ whole genome shotgun (WGS) entry which is preliminary data.</text>
</comment>
<evidence type="ECO:0000259" key="2">
    <source>
        <dbReference type="Pfam" id="PF01266"/>
    </source>
</evidence>
<dbReference type="InterPro" id="IPR006076">
    <property type="entry name" value="FAD-dep_OxRdtase"/>
</dbReference>
<dbReference type="Proteomes" id="UP000431744">
    <property type="component" value="Unassembled WGS sequence"/>
</dbReference>
<feature type="domain" description="FAD dependent oxidoreductase" evidence="2">
    <location>
        <begin position="7"/>
        <end position="385"/>
    </location>
</feature>
<sequence>MPASAPKIVIIGLGVVGAALADELTLRGCTNVTVFEQGPLYVTGGSSSHAPGFVFQTTPNRTMSLLARRTLDKLDGVVLGEQWLLKRVGGLEIATTPERLHDLRRRRGLAHAWGIPADLIGPEEAGRLWPGLDISLVLGALRTPSDGVVKSVPAVQWQAERAIDRGAQLVPNTRVTGIRREGGRVLGVEVVAVPSAADATPEFVAADIVVSCAGLWGPGLARDLLGFELPMVPMEHGFGMSAPVPSLLGAHTPIEELSRPMLRHQDFSLYLREYVDRIGIGAYNHRPIALEPEAIASADEFHATGVHPAKHPFSLEDFEPTWEETRRLLPELRSVELDEGFNGIFSFTPDGGPMLGPVTGVDGLWLAQAVWVTQSAGVAQVVADWIVNDDPGIATQGLEYTRFDPAVVSHEFSVEQAEESYDEVYDIIHPQQTTLRQRRLRTTPFYDRQVALGAVFESSNGWERPLWYEANAPLVERLETVPTRDPWAAAVWSPIAAAEANATRNAAALYDLSPLPRLEVAGAGATALLQRAVTGKIDRAVGTVTYTLLLDRSGGILGDVTVVRLGDESYLIGSNGNLERLWLESLREGDDGITIREVSGGEGGLGLWGPRARQVLERVTSDDVSNEALPYFRAKRIRIAGAPVLALRVSYVGELGWELYVSADHGRYVWDTLFEAGAELGLIAAGRRAFNALRLEKGYRSFGTDMTREHSPVEAGLGFAVRRTEKRFIGKEALEQRTAPSRLVTLVLDDPSAVVLGNEPVYEPGAAEPIGYVTSADQGYTIGASIAYAWLPAERAAVGSKLEIEYFATRYGAEIRRDPLVDPEGARLRR</sequence>
<protein>
    <submittedName>
        <fullName evidence="6">FAD-dependent oxidoreductase</fullName>
    </submittedName>
</protein>
<evidence type="ECO:0000313" key="6">
    <source>
        <dbReference type="EMBL" id="KAB1649544.1"/>
    </source>
</evidence>
<proteinExistence type="inferred from homology"/>
<dbReference type="PANTHER" id="PTHR43757:SF2">
    <property type="entry name" value="AMINOMETHYLTRANSFERASE, MITOCHONDRIAL"/>
    <property type="match status" value="1"/>
</dbReference>
<dbReference type="Gene3D" id="3.30.9.10">
    <property type="entry name" value="D-Amino Acid Oxidase, subunit A, domain 2"/>
    <property type="match status" value="1"/>
</dbReference>
<dbReference type="Pfam" id="PF01571">
    <property type="entry name" value="GCV_T"/>
    <property type="match status" value="1"/>
</dbReference>
<evidence type="ECO:0000259" key="5">
    <source>
        <dbReference type="Pfam" id="PF16350"/>
    </source>
</evidence>
<accession>A0A6H9WT34</accession>
<dbReference type="InterPro" id="IPR029043">
    <property type="entry name" value="GcvT/YgfZ_C"/>
</dbReference>
<keyword evidence="7" id="KW-1185">Reference proteome</keyword>
<dbReference type="SUPFAM" id="SSF54373">
    <property type="entry name" value="FAD-linked reductases, C-terminal domain"/>
    <property type="match status" value="1"/>
</dbReference>
<dbReference type="Pfam" id="PF08669">
    <property type="entry name" value="GCV_T_C"/>
    <property type="match status" value="1"/>
</dbReference>
<evidence type="ECO:0000313" key="7">
    <source>
        <dbReference type="Proteomes" id="UP000431744"/>
    </source>
</evidence>
<evidence type="ECO:0000259" key="4">
    <source>
        <dbReference type="Pfam" id="PF08669"/>
    </source>
</evidence>
<dbReference type="InterPro" id="IPR006222">
    <property type="entry name" value="GCVT_N"/>
</dbReference>
<feature type="domain" description="Aminomethyltransferase C-terminal" evidence="4">
    <location>
        <begin position="742"/>
        <end position="822"/>
    </location>
</feature>
<organism evidence="6 7">
    <name type="scientific">Pseudoclavibacter endophyticus</name>
    <dbReference type="NCBI Taxonomy" id="1778590"/>
    <lineage>
        <taxon>Bacteria</taxon>
        <taxon>Bacillati</taxon>
        <taxon>Actinomycetota</taxon>
        <taxon>Actinomycetes</taxon>
        <taxon>Micrococcales</taxon>
        <taxon>Microbacteriaceae</taxon>
        <taxon>Pseudoclavibacter</taxon>
    </lineage>
</organism>
<feature type="domain" description="GCVT N-terminal" evidence="3">
    <location>
        <begin position="445"/>
        <end position="722"/>
    </location>
</feature>
<dbReference type="Pfam" id="PF01266">
    <property type="entry name" value="DAO"/>
    <property type="match status" value="1"/>
</dbReference>